<evidence type="ECO:0000313" key="14">
    <source>
        <dbReference type="Proteomes" id="UP000238338"/>
    </source>
</evidence>
<evidence type="ECO:0000256" key="10">
    <source>
        <dbReference type="PIRSR" id="PIRSR001589-3"/>
    </source>
</evidence>
<evidence type="ECO:0000256" key="4">
    <source>
        <dbReference type="ARBA" id="ARBA00022741"/>
    </source>
</evidence>
<keyword evidence="8" id="KW-0061">Asparagine biosynthesis</keyword>
<dbReference type="PROSITE" id="PS51278">
    <property type="entry name" value="GATASE_TYPE_2"/>
    <property type="match status" value="1"/>
</dbReference>
<evidence type="ECO:0000256" key="8">
    <source>
        <dbReference type="PIRSR" id="PIRSR001589-1"/>
    </source>
</evidence>
<dbReference type="RefSeq" id="WP_105512953.1">
    <property type="nucleotide sequence ID" value="NZ_PVEP01000001.1"/>
</dbReference>
<dbReference type="Pfam" id="PF13522">
    <property type="entry name" value="GATase_6"/>
    <property type="match status" value="1"/>
</dbReference>
<feature type="active site" description="For GATase activity" evidence="8">
    <location>
        <position position="2"/>
    </location>
</feature>
<keyword evidence="4 9" id="KW-0547">Nucleotide-binding</keyword>
<dbReference type="EMBL" id="PVEP01000001">
    <property type="protein sequence ID" value="PQV58700.1"/>
    <property type="molecule type" value="Genomic_DNA"/>
</dbReference>
<proteinExistence type="inferred from homology"/>
<dbReference type="GO" id="GO:0006529">
    <property type="term" value="P:asparagine biosynthetic process"/>
    <property type="evidence" value="ECO:0007669"/>
    <property type="project" value="UniProtKB-KW"/>
</dbReference>
<evidence type="ECO:0000256" key="6">
    <source>
        <dbReference type="ARBA" id="ARBA00022962"/>
    </source>
</evidence>
<dbReference type="PIRSF" id="PIRSF001589">
    <property type="entry name" value="Asn_synthetase_glu-h"/>
    <property type="match status" value="1"/>
</dbReference>
<feature type="compositionally biased region" description="Basic residues" evidence="11">
    <location>
        <begin position="631"/>
        <end position="640"/>
    </location>
</feature>
<dbReference type="OrthoDB" id="9763290at2"/>
<dbReference type="InterPro" id="IPR033738">
    <property type="entry name" value="AsnB_N"/>
</dbReference>
<feature type="domain" description="Glutamine amidotransferase type-2" evidence="12">
    <location>
        <begin position="2"/>
        <end position="213"/>
    </location>
</feature>
<keyword evidence="5 9" id="KW-0067">ATP-binding</keyword>
<dbReference type="Gene3D" id="3.60.20.10">
    <property type="entry name" value="Glutamine Phosphoribosylpyrophosphate, subunit 1, domain 1"/>
    <property type="match status" value="1"/>
</dbReference>
<dbReference type="GO" id="GO:0004066">
    <property type="term" value="F:asparagine synthase (glutamine-hydrolyzing) activity"/>
    <property type="evidence" value="ECO:0007669"/>
    <property type="project" value="UniProtKB-EC"/>
</dbReference>
<dbReference type="Proteomes" id="UP000238338">
    <property type="component" value="Unassembled WGS sequence"/>
</dbReference>
<dbReference type="SUPFAM" id="SSF52402">
    <property type="entry name" value="Adenine nucleotide alpha hydrolases-like"/>
    <property type="match status" value="1"/>
</dbReference>
<evidence type="ECO:0000259" key="12">
    <source>
        <dbReference type="PROSITE" id="PS51278"/>
    </source>
</evidence>
<evidence type="ECO:0000256" key="2">
    <source>
        <dbReference type="ARBA" id="ARBA00005752"/>
    </source>
</evidence>
<protein>
    <recommendedName>
        <fullName evidence="3">asparagine synthase (glutamine-hydrolyzing)</fullName>
        <ecNumber evidence="3">6.3.5.4</ecNumber>
    </recommendedName>
</protein>
<dbReference type="Gene3D" id="3.40.50.620">
    <property type="entry name" value="HUPs"/>
    <property type="match status" value="1"/>
</dbReference>
<name>A0A2S8SD27_9RHOB</name>
<feature type="region of interest" description="Disordered" evidence="11">
    <location>
        <begin position="627"/>
        <end position="650"/>
    </location>
</feature>
<dbReference type="NCBIfam" id="TIGR01536">
    <property type="entry name" value="asn_synth_AEB"/>
    <property type="match status" value="1"/>
</dbReference>
<evidence type="ECO:0000256" key="7">
    <source>
        <dbReference type="ARBA" id="ARBA00048741"/>
    </source>
</evidence>
<comment type="catalytic activity">
    <reaction evidence="7">
        <text>L-aspartate + L-glutamine + ATP + H2O = L-asparagine + L-glutamate + AMP + diphosphate + H(+)</text>
        <dbReference type="Rhea" id="RHEA:12228"/>
        <dbReference type="ChEBI" id="CHEBI:15377"/>
        <dbReference type="ChEBI" id="CHEBI:15378"/>
        <dbReference type="ChEBI" id="CHEBI:29985"/>
        <dbReference type="ChEBI" id="CHEBI:29991"/>
        <dbReference type="ChEBI" id="CHEBI:30616"/>
        <dbReference type="ChEBI" id="CHEBI:33019"/>
        <dbReference type="ChEBI" id="CHEBI:58048"/>
        <dbReference type="ChEBI" id="CHEBI:58359"/>
        <dbReference type="ChEBI" id="CHEBI:456215"/>
        <dbReference type="EC" id="6.3.5.4"/>
    </reaction>
</comment>
<feature type="binding site" evidence="9">
    <location>
        <begin position="369"/>
        <end position="370"/>
    </location>
    <ligand>
        <name>ATP</name>
        <dbReference type="ChEBI" id="CHEBI:30616"/>
    </ligand>
</feature>
<sequence length="650" mass="72552">MCGIFGVVEFRGGTVDKSLIRQSAETQTHRGPDSIGVFSADGVGLGHNRLSLVDLSERANQPFLDETGRYALVFNGEIYNFHELKAELEGEGQTFRTTSDTEVLLYLLLRQGAEVALPKLNGMFAFALVDLKTRQVTMARDRFGMKPLHYHATADRLIFASETAAFGPWMEMRPHAGTVAAYLMNFGGPTRGVTFFDGIYQLGPGEVMTAAPGQAPDIRPFFALTDFIDDGEYDRLLGRSETEIVDEFEALMTDSIRLHAFADARVGAFCSGGVDSSLIVALASRSNSAIELFHANVVGSWSEVEAARALARHLKLELNAVDVVEQDFVTSIPRVMRHYGYPFTYHPNCGPLMMIAGLARDTGVKGLLSGEGSDEMFLGYPWLGRKRITDAWDRMRDGLAGAVRRIPAVGTILLPEQQLNAMKVRNILNGREMLDDLNKVSDALSHSRAAARDPRMRWTLDYMHHHLRTLLHRNDTMGMAASIEARFPFLENRIAHFAVNLPARHKLKFSPFTLEKAHPFIRDKWVVREVADRYIPRDLSQRIKIGFWTTVFQRLDISERYFATSGLGDMLSLSRRQFSDLVAEASPTFRLKLLHLDVWQRICVERQEEAAPAALLSDHVRILTESEARSTRRAGAKKKGGAAQLPSAPV</sequence>
<dbReference type="PANTHER" id="PTHR43284">
    <property type="entry name" value="ASPARAGINE SYNTHETASE (GLUTAMINE-HYDROLYZING)"/>
    <property type="match status" value="1"/>
</dbReference>
<organism evidence="13 14">
    <name type="scientific">Albidovulum denitrificans</name>
    <dbReference type="NCBI Taxonomy" id="404881"/>
    <lineage>
        <taxon>Bacteria</taxon>
        <taxon>Pseudomonadati</taxon>
        <taxon>Pseudomonadota</taxon>
        <taxon>Alphaproteobacteria</taxon>
        <taxon>Rhodobacterales</taxon>
        <taxon>Paracoccaceae</taxon>
        <taxon>Albidovulum</taxon>
    </lineage>
</organism>
<keyword evidence="14" id="KW-1185">Reference proteome</keyword>
<comment type="caution">
    <text evidence="13">The sequence shown here is derived from an EMBL/GenBank/DDBJ whole genome shotgun (WGS) entry which is preliminary data.</text>
</comment>
<dbReference type="InterPro" id="IPR029055">
    <property type="entry name" value="Ntn_hydrolases_N"/>
</dbReference>
<dbReference type="GO" id="GO:0005524">
    <property type="term" value="F:ATP binding"/>
    <property type="evidence" value="ECO:0007669"/>
    <property type="project" value="UniProtKB-KW"/>
</dbReference>
<evidence type="ECO:0000256" key="1">
    <source>
        <dbReference type="ARBA" id="ARBA00005187"/>
    </source>
</evidence>
<dbReference type="PANTHER" id="PTHR43284:SF1">
    <property type="entry name" value="ASPARAGINE SYNTHETASE"/>
    <property type="match status" value="1"/>
</dbReference>
<accession>A0A2S8SD27</accession>
<feature type="binding site" evidence="9">
    <location>
        <position position="100"/>
    </location>
    <ligand>
        <name>L-glutamine</name>
        <dbReference type="ChEBI" id="CHEBI:58359"/>
    </ligand>
</feature>
<dbReference type="InterPro" id="IPR006426">
    <property type="entry name" value="Asn_synth_AEB"/>
</dbReference>
<dbReference type="InterPro" id="IPR014729">
    <property type="entry name" value="Rossmann-like_a/b/a_fold"/>
</dbReference>
<evidence type="ECO:0000313" key="13">
    <source>
        <dbReference type="EMBL" id="PQV58700.1"/>
    </source>
</evidence>
<dbReference type="Pfam" id="PF00733">
    <property type="entry name" value="Asn_synthase"/>
    <property type="match status" value="1"/>
</dbReference>
<dbReference type="CDD" id="cd00712">
    <property type="entry name" value="AsnB"/>
    <property type="match status" value="1"/>
</dbReference>
<dbReference type="EC" id="6.3.5.4" evidence="3"/>
<dbReference type="CDD" id="cd01991">
    <property type="entry name" value="Asn_synthase_B_C"/>
    <property type="match status" value="1"/>
</dbReference>
<evidence type="ECO:0000256" key="3">
    <source>
        <dbReference type="ARBA" id="ARBA00012737"/>
    </source>
</evidence>
<dbReference type="InterPro" id="IPR001962">
    <property type="entry name" value="Asn_synthase"/>
</dbReference>
<dbReference type="InterPro" id="IPR051786">
    <property type="entry name" value="ASN_synthetase/amidase"/>
</dbReference>
<reference evidence="13 14" key="1">
    <citation type="submission" date="2018-02" db="EMBL/GenBank/DDBJ databases">
        <title>Genomic Encyclopedia of Archaeal and Bacterial Type Strains, Phase II (KMG-II): from individual species to whole genera.</title>
        <authorList>
            <person name="Goeker M."/>
        </authorList>
    </citation>
    <scope>NUCLEOTIDE SEQUENCE [LARGE SCALE GENOMIC DNA]</scope>
    <source>
        <strain evidence="13 14">DSM 18921</strain>
    </source>
</reference>
<dbReference type="AlphaFoldDB" id="A0A2S8SD27"/>
<dbReference type="SUPFAM" id="SSF56235">
    <property type="entry name" value="N-terminal nucleophile aminohydrolases (Ntn hydrolases)"/>
    <property type="match status" value="1"/>
</dbReference>
<dbReference type="InterPro" id="IPR017932">
    <property type="entry name" value="GATase_2_dom"/>
</dbReference>
<comment type="pathway">
    <text evidence="1">Amino-acid biosynthesis; L-asparagine biosynthesis; L-asparagine from L-aspartate (L-Gln route): step 1/1.</text>
</comment>
<evidence type="ECO:0000256" key="5">
    <source>
        <dbReference type="ARBA" id="ARBA00022840"/>
    </source>
</evidence>
<gene>
    <name evidence="13" type="ORF">LX70_00512</name>
</gene>
<feature type="site" description="Important for beta-aspartyl-AMP intermediate formation" evidence="10">
    <location>
        <position position="371"/>
    </location>
</feature>
<comment type="similarity">
    <text evidence="2">Belongs to the asparagine synthetase family.</text>
</comment>
<evidence type="ECO:0000256" key="9">
    <source>
        <dbReference type="PIRSR" id="PIRSR001589-2"/>
    </source>
</evidence>
<keyword evidence="8" id="KW-0028">Amino-acid biosynthesis</keyword>
<keyword evidence="6 8" id="KW-0315">Glutamine amidotransferase</keyword>
<evidence type="ECO:0000256" key="11">
    <source>
        <dbReference type="SAM" id="MobiDB-lite"/>
    </source>
</evidence>